<proteinExistence type="inferred from homology"/>
<evidence type="ECO:0000256" key="4">
    <source>
        <dbReference type="ARBA" id="ARBA00022824"/>
    </source>
</evidence>
<comment type="catalytic activity">
    <reaction evidence="10 11 12">
        <text>L-cysteinyl-[protein] + hexadecanoyl-CoA = S-hexadecanoyl-L-cysteinyl-[protein] + CoA</text>
        <dbReference type="Rhea" id="RHEA:36683"/>
        <dbReference type="Rhea" id="RHEA-COMP:10131"/>
        <dbReference type="Rhea" id="RHEA-COMP:11032"/>
        <dbReference type="ChEBI" id="CHEBI:29950"/>
        <dbReference type="ChEBI" id="CHEBI:57287"/>
        <dbReference type="ChEBI" id="CHEBI:57379"/>
        <dbReference type="ChEBI" id="CHEBI:74151"/>
        <dbReference type="EC" id="2.3.1.225"/>
    </reaction>
</comment>
<dbReference type="STRING" id="644352.J3NHT8"/>
<dbReference type="Pfam" id="PF01529">
    <property type="entry name" value="DHHC"/>
    <property type="match status" value="1"/>
</dbReference>
<dbReference type="eggNOG" id="KOG1314">
    <property type="taxonomic scope" value="Eukaryota"/>
</dbReference>
<dbReference type="GO" id="GO:0005789">
    <property type="term" value="C:endoplasmic reticulum membrane"/>
    <property type="evidence" value="ECO:0007669"/>
    <property type="project" value="UniProtKB-SubCell"/>
</dbReference>
<evidence type="ECO:0000313" key="15">
    <source>
        <dbReference type="EMBL" id="EJT80831.1"/>
    </source>
</evidence>
<keyword evidence="9 11" id="KW-0012">Acyltransferase</keyword>
<keyword evidence="3 11" id="KW-0812">Transmembrane</keyword>
<evidence type="ECO:0000256" key="13">
    <source>
        <dbReference type="SAM" id="MobiDB-lite"/>
    </source>
</evidence>
<evidence type="ECO:0000256" key="8">
    <source>
        <dbReference type="ARBA" id="ARBA00023288"/>
    </source>
</evidence>
<dbReference type="EMBL" id="GL385395">
    <property type="protein sequence ID" value="EJT80831.1"/>
    <property type="molecule type" value="Genomic_DNA"/>
</dbReference>
<reference evidence="15" key="3">
    <citation type="submission" date="2010-09" db="EMBL/GenBank/DDBJ databases">
        <title>Annotation of Gaeumannomyces graminis var. tritici R3-111a-1.</title>
        <authorList>
            <consortium name="The Broad Institute Genome Sequencing Platform"/>
            <person name="Ma L.-J."/>
            <person name="Dead R."/>
            <person name="Young S.K."/>
            <person name="Zeng Q."/>
            <person name="Gargeya S."/>
            <person name="Fitzgerald M."/>
            <person name="Haas B."/>
            <person name="Abouelleil A."/>
            <person name="Alvarado L."/>
            <person name="Arachchi H.M."/>
            <person name="Berlin A."/>
            <person name="Brown A."/>
            <person name="Chapman S.B."/>
            <person name="Chen Z."/>
            <person name="Dunbar C."/>
            <person name="Freedman E."/>
            <person name="Gearin G."/>
            <person name="Gellesch M."/>
            <person name="Goldberg J."/>
            <person name="Griggs A."/>
            <person name="Gujja S."/>
            <person name="Heiman D."/>
            <person name="Howarth C."/>
            <person name="Larson L."/>
            <person name="Lui A."/>
            <person name="MacDonald P.J.P."/>
            <person name="Mehta T."/>
            <person name="Montmayeur A."/>
            <person name="Murphy C."/>
            <person name="Neiman D."/>
            <person name="Pearson M."/>
            <person name="Priest M."/>
            <person name="Roberts A."/>
            <person name="Saif S."/>
            <person name="Shea T."/>
            <person name="Shenoy N."/>
            <person name="Sisk P."/>
            <person name="Stolte C."/>
            <person name="Sykes S."/>
            <person name="Yandava C."/>
            <person name="Wortman J."/>
            <person name="Nusbaum C."/>
            <person name="Birren B."/>
        </authorList>
    </citation>
    <scope>NUCLEOTIDE SEQUENCE</scope>
    <source>
        <strain evidence="15">R3-111a-1</strain>
    </source>
</reference>
<reference evidence="16" key="5">
    <citation type="submission" date="2018-04" db="UniProtKB">
        <authorList>
            <consortium name="EnsemblFungi"/>
        </authorList>
    </citation>
    <scope>IDENTIFICATION</scope>
    <source>
        <strain evidence="16">R3-111a-1</strain>
    </source>
</reference>
<feature type="compositionally biased region" description="Basic and acidic residues" evidence="13">
    <location>
        <begin position="368"/>
        <end position="382"/>
    </location>
</feature>
<keyword evidence="7 11" id="KW-0564">Palmitate</keyword>
<protein>
    <recommendedName>
        <fullName evidence="11">Palmitoyltransferase PFA4</fullName>
        <ecNumber evidence="11">2.3.1.225</ecNumber>
    </recommendedName>
    <alternativeName>
        <fullName evidence="11">Protein S-acyltransferase</fullName>
        <shortName evidence="11">PAT</shortName>
    </alternativeName>
    <alternativeName>
        <fullName evidence="11">Protein fatty acyltransferase 4</fullName>
    </alternativeName>
</protein>
<feature type="region of interest" description="Disordered" evidence="13">
    <location>
        <begin position="84"/>
        <end position="127"/>
    </location>
</feature>
<dbReference type="OrthoDB" id="331948at2759"/>
<feature type="compositionally biased region" description="Acidic residues" evidence="13">
    <location>
        <begin position="495"/>
        <end position="506"/>
    </location>
</feature>
<evidence type="ECO:0000256" key="7">
    <source>
        <dbReference type="ARBA" id="ARBA00023139"/>
    </source>
</evidence>
<dbReference type="AlphaFoldDB" id="J3NHT8"/>
<dbReference type="GO" id="GO:0019706">
    <property type="term" value="F:protein-cysteine S-palmitoyltransferase activity"/>
    <property type="evidence" value="ECO:0007669"/>
    <property type="project" value="UniProtKB-UniRule"/>
</dbReference>
<dbReference type="Proteomes" id="UP000006039">
    <property type="component" value="Unassembled WGS sequence"/>
</dbReference>
<gene>
    <name evidence="16" type="primary">20341283</name>
    <name evidence="11" type="synonym">PFA4</name>
    <name evidence="15" type="ORF">GGTG_00825</name>
</gene>
<evidence type="ECO:0000256" key="10">
    <source>
        <dbReference type="ARBA" id="ARBA00048048"/>
    </source>
</evidence>
<comment type="similarity">
    <text evidence="11">Belongs to the DHHC palmitoyltransferase family. PFA4 subfamily.</text>
</comment>
<dbReference type="InterPro" id="IPR001594">
    <property type="entry name" value="Palmitoyltrfase_DHHC"/>
</dbReference>
<comment type="caution">
    <text evidence="11">Lacks conserved residue(s) required for the propagation of feature annotation.</text>
</comment>
<feature type="region of interest" description="Disordered" evidence="13">
    <location>
        <begin position="368"/>
        <end position="409"/>
    </location>
</feature>
<keyword evidence="8 11" id="KW-0449">Lipoprotein</keyword>
<evidence type="ECO:0000256" key="11">
    <source>
        <dbReference type="HAMAP-Rule" id="MF_03199"/>
    </source>
</evidence>
<dbReference type="HAMAP" id="MF_03199">
    <property type="entry name" value="DHHC_PAT_PFA4"/>
    <property type="match status" value="1"/>
</dbReference>
<dbReference type="HOGENOM" id="CLU_027721_8_1_1"/>
<keyword evidence="5 11" id="KW-1133">Transmembrane helix</keyword>
<evidence type="ECO:0000256" key="1">
    <source>
        <dbReference type="ARBA" id="ARBA00004141"/>
    </source>
</evidence>
<dbReference type="EnsemblFungi" id="EJT80831">
    <property type="protein sequence ID" value="EJT80831"/>
    <property type="gene ID" value="GGTG_00825"/>
</dbReference>
<feature type="compositionally biased region" description="Acidic residues" evidence="13">
    <location>
        <begin position="283"/>
        <end position="292"/>
    </location>
</feature>
<dbReference type="EC" id="2.3.1.225" evidence="11"/>
<dbReference type="PROSITE" id="PS50216">
    <property type="entry name" value="DHHC"/>
    <property type="match status" value="1"/>
</dbReference>
<organism evidence="15">
    <name type="scientific">Gaeumannomyces tritici (strain R3-111a-1)</name>
    <name type="common">Wheat and barley take-all root rot fungus</name>
    <name type="synonym">Gaeumannomyces graminis var. tritici</name>
    <dbReference type="NCBI Taxonomy" id="644352"/>
    <lineage>
        <taxon>Eukaryota</taxon>
        <taxon>Fungi</taxon>
        <taxon>Dikarya</taxon>
        <taxon>Ascomycota</taxon>
        <taxon>Pezizomycotina</taxon>
        <taxon>Sordariomycetes</taxon>
        <taxon>Sordariomycetidae</taxon>
        <taxon>Magnaporthales</taxon>
        <taxon>Magnaporthaceae</taxon>
        <taxon>Gaeumannomyces</taxon>
    </lineage>
</organism>
<feature type="transmembrane region" description="Helical" evidence="11 12">
    <location>
        <begin position="218"/>
        <end position="243"/>
    </location>
</feature>
<feature type="region of interest" description="Disordered" evidence="13">
    <location>
        <begin position="279"/>
        <end position="309"/>
    </location>
</feature>
<reference evidence="16" key="4">
    <citation type="journal article" date="2015" name="G3 (Bethesda)">
        <title>Genome sequences of three phytopathogenic species of the Magnaporthaceae family of fungi.</title>
        <authorList>
            <person name="Okagaki L.H."/>
            <person name="Nunes C.C."/>
            <person name="Sailsbery J."/>
            <person name="Clay B."/>
            <person name="Brown D."/>
            <person name="John T."/>
            <person name="Oh Y."/>
            <person name="Young N."/>
            <person name="Fitzgerald M."/>
            <person name="Haas B.J."/>
            <person name="Zeng Q."/>
            <person name="Young S."/>
            <person name="Adiconis X."/>
            <person name="Fan L."/>
            <person name="Levin J.Z."/>
            <person name="Mitchell T.K."/>
            <person name="Okubara P.A."/>
            <person name="Farman M.L."/>
            <person name="Kohn L.M."/>
            <person name="Birren B."/>
            <person name="Ma L.-J."/>
            <person name="Dean R.A."/>
        </authorList>
    </citation>
    <scope>NUCLEOTIDE SEQUENCE</scope>
    <source>
        <strain evidence="16">R3-111a-1</strain>
    </source>
</reference>
<keyword evidence="6 11" id="KW-0472">Membrane</keyword>
<dbReference type="InterPro" id="IPR039859">
    <property type="entry name" value="PFA4/ZDH16/20/ERF2-like"/>
</dbReference>
<comment type="function">
    <text evidence="11">Mediates the reversible addition of palmitate to target proteins, thereby regulating their membrane association and biological function.</text>
</comment>
<evidence type="ECO:0000256" key="6">
    <source>
        <dbReference type="ARBA" id="ARBA00023136"/>
    </source>
</evidence>
<comment type="domain">
    <text evidence="11 12">The DHHC domain is required for palmitoyltransferase activity.</text>
</comment>
<feature type="compositionally biased region" description="Low complexity" evidence="13">
    <location>
        <begin position="84"/>
        <end position="97"/>
    </location>
</feature>
<comment type="subcellular location">
    <subcellularLocation>
        <location evidence="11">Endoplasmic reticulum membrane</location>
        <topology evidence="11">Multi-pass membrane protein</topology>
    </subcellularLocation>
    <subcellularLocation>
        <location evidence="1">Membrane</location>
        <topology evidence="1">Multi-pass membrane protein</topology>
    </subcellularLocation>
</comment>
<dbReference type="InterPro" id="IPR033682">
    <property type="entry name" value="PFA4"/>
</dbReference>
<feature type="transmembrane region" description="Helical" evidence="11 12">
    <location>
        <begin position="12"/>
        <end position="31"/>
    </location>
</feature>
<feature type="transmembrane region" description="Helical" evidence="11 12">
    <location>
        <begin position="178"/>
        <end position="198"/>
    </location>
</feature>
<evidence type="ECO:0000256" key="9">
    <source>
        <dbReference type="ARBA" id="ARBA00023315"/>
    </source>
</evidence>
<name>J3NHT8_GAET3</name>
<evidence type="ECO:0000259" key="14">
    <source>
        <dbReference type="Pfam" id="PF01529"/>
    </source>
</evidence>
<feature type="domain" description="Palmitoyltransferase DHHC" evidence="14">
    <location>
        <begin position="133"/>
        <end position="260"/>
    </location>
</feature>
<evidence type="ECO:0000256" key="12">
    <source>
        <dbReference type="RuleBase" id="RU079119"/>
    </source>
</evidence>
<sequence length="523" mass="58098">MASTLKTGPSTSGLQVLAIPGVVLLVSFLGYSSQWLFNSAADLGPGPLTKTQTVVFNALLLNLWWNYYKACTVNPGTYILPNPFSDEPSSSSSATDRPSPPPADPTDDAKKPGQKQTQSSRREQRERQLEQLQRWCKKCAAPKPPRAHHCRHCRRCIPKMDHHCPWTGNCVSMQTFPYFLRFLASTNAALWYLGRLAYLRLRGLYDVRNLPAYLGPPTWALAHLTCVSLVCAGVFLALGILLATTAKAWVLNRTMIEDWEVERHEALLARHGVGGRRSTWWATDDDDDDETDASGGGSESELDEDDIPVAGMPTRRVEFPYDIGVWGNMCQAMGTRNPLAWFFPFSGGPVVSAAGRGPGWDWEENGFNRREGMWPPPDPEKLRRARQGGWPARRNGSEGDAVTAASCSSPEDMKAAFRARQERDLLRRRKGWSQQPSGIIAELEEHEGLEVLDGDYPGDQGGEVGDEDGGYYEQGMDGEPGWTNADGDRLRDFGVDEDAEEEDDVPIAELLRRRRAATQDKDT</sequence>
<feature type="active site" description="S-palmitoyl cysteine intermediate" evidence="11">
    <location>
        <position position="164"/>
    </location>
</feature>
<reference evidence="15" key="2">
    <citation type="submission" date="2010-07" db="EMBL/GenBank/DDBJ databases">
        <authorList>
            <consortium name="The Broad Institute Genome Sequencing Platform"/>
            <consortium name="Broad Institute Genome Sequencing Center for Infectious Disease"/>
            <person name="Ma L.-J."/>
            <person name="Dead R."/>
            <person name="Young S."/>
            <person name="Zeng Q."/>
            <person name="Koehrsen M."/>
            <person name="Alvarado L."/>
            <person name="Berlin A."/>
            <person name="Chapman S.B."/>
            <person name="Chen Z."/>
            <person name="Freedman E."/>
            <person name="Gellesch M."/>
            <person name="Goldberg J."/>
            <person name="Griggs A."/>
            <person name="Gujja S."/>
            <person name="Heilman E.R."/>
            <person name="Heiman D."/>
            <person name="Hepburn T."/>
            <person name="Howarth C."/>
            <person name="Jen D."/>
            <person name="Larson L."/>
            <person name="Mehta T."/>
            <person name="Neiman D."/>
            <person name="Pearson M."/>
            <person name="Roberts A."/>
            <person name="Saif S."/>
            <person name="Shea T."/>
            <person name="Shenoy N."/>
            <person name="Sisk P."/>
            <person name="Stolte C."/>
            <person name="Sykes S."/>
            <person name="Walk T."/>
            <person name="White J."/>
            <person name="Yandava C."/>
            <person name="Haas B."/>
            <person name="Nusbaum C."/>
            <person name="Birren B."/>
        </authorList>
    </citation>
    <scope>NUCLEOTIDE SEQUENCE</scope>
    <source>
        <strain evidence="15">R3-111a-1</strain>
    </source>
</reference>
<dbReference type="GeneID" id="20341283"/>
<accession>J3NHT8</accession>
<evidence type="ECO:0000256" key="5">
    <source>
        <dbReference type="ARBA" id="ARBA00022989"/>
    </source>
</evidence>
<feature type="region of interest" description="Disordered" evidence="13">
    <location>
        <begin position="455"/>
        <end position="523"/>
    </location>
</feature>
<evidence type="ECO:0000256" key="2">
    <source>
        <dbReference type="ARBA" id="ARBA00022679"/>
    </source>
</evidence>
<keyword evidence="4 11" id="KW-0256">Endoplasmic reticulum</keyword>
<dbReference type="PANTHER" id="PTHR12246">
    <property type="entry name" value="PALMITOYLTRANSFERASE ZDHHC16"/>
    <property type="match status" value="1"/>
</dbReference>
<keyword evidence="2 11" id="KW-0808">Transferase</keyword>
<evidence type="ECO:0000256" key="3">
    <source>
        <dbReference type="ARBA" id="ARBA00022692"/>
    </source>
</evidence>
<dbReference type="VEuPathDB" id="FungiDB:GGTG_00825"/>
<evidence type="ECO:0000313" key="17">
    <source>
        <dbReference type="Proteomes" id="UP000006039"/>
    </source>
</evidence>
<dbReference type="RefSeq" id="XP_009216840.1">
    <property type="nucleotide sequence ID" value="XM_009218576.1"/>
</dbReference>
<reference evidence="17" key="1">
    <citation type="submission" date="2010-07" db="EMBL/GenBank/DDBJ databases">
        <title>The genome sequence of Gaeumannomyces graminis var. tritici strain R3-111a-1.</title>
        <authorList>
            <consortium name="The Broad Institute Genome Sequencing Platform"/>
            <person name="Ma L.-J."/>
            <person name="Dead R."/>
            <person name="Young S."/>
            <person name="Zeng Q."/>
            <person name="Koehrsen M."/>
            <person name="Alvarado L."/>
            <person name="Berlin A."/>
            <person name="Chapman S.B."/>
            <person name="Chen Z."/>
            <person name="Freedman E."/>
            <person name="Gellesch M."/>
            <person name="Goldberg J."/>
            <person name="Griggs A."/>
            <person name="Gujja S."/>
            <person name="Heilman E.R."/>
            <person name="Heiman D."/>
            <person name="Hepburn T."/>
            <person name="Howarth C."/>
            <person name="Jen D."/>
            <person name="Larson L."/>
            <person name="Mehta T."/>
            <person name="Neiman D."/>
            <person name="Pearson M."/>
            <person name="Roberts A."/>
            <person name="Saif S."/>
            <person name="Shea T."/>
            <person name="Shenoy N."/>
            <person name="Sisk P."/>
            <person name="Stolte C."/>
            <person name="Sykes S."/>
            <person name="Walk T."/>
            <person name="White J."/>
            <person name="Yandava C."/>
            <person name="Haas B."/>
            <person name="Nusbaum C."/>
            <person name="Birren B."/>
        </authorList>
    </citation>
    <scope>NUCLEOTIDE SEQUENCE [LARGE SCALE GENOMIC DNA]</scope>
    <source>
        <strain evidence="17">R3-111a-1</strain>
    </source>
</reference>
<evidence type="ECO:0000313" key="16">
    <source>
        <dbReference type="EnsemblFungi" id="EJT80831"/>
    </source>
</evidence>
<keyword evidence="17" id="KW-1185">Reference proteome</keyword>